<dbReference type="Proteomes" id="UP000606974">
    <property type="component" value="Unassembled WGS sequence"/>
</dbReference>
<dbReference type="AlphaFoldDB" id="A0A8H7ADT6"/>
<proteinExistence type="predicted"/>
<name>A0A8H7ADT6_9EURO</name>
<gene>
    <name evidence="1" type="ORF">GJ744_010828</name>
</gene>
<organism evidence="1 2">
    <name type="scientific">Endocarpon pusillum</name>
    <dbReference type="NCBI Taxonomy" id="364733"/>
    <lineage>
        <taxon>Eukaryota</taxon>
        <taxon>Fungi</taxon>
        <taxon>Dikarya</taxon>
        <taxon>Ascomycota</taxon>
        <taxon>Pezizomycotina</taxon>
        <taxon>Eurotiomycetes</taxon>
        <taxon>Chaetothyriomycetidae</taxon>
        <taxon>Verrucariales</taxon>
        <taxon>Verrucariaceae</taxon>
        <taxon>Endocarpon</taxon>
    </lineage>
</organism>
<evidence type="ECO:0000313" key="2">
    <source>
        <dbReference type="Proteomes" id="UP000606974"/>
    </source>
</evidence>
<accession>A0A8H7ADT6</accession>
<keyword evidence="2" id="KW-1185">Reference proteome</keyword>
<protein>
    <submittedName>
        <fullName evidence="1">Uncharacterized protein</fullName>
    </submittedName>
</protein>
<sequence length="119" mass="13562">MAQKGLLWINSIKENYGLNADEVLEKTWQTGTSIPEKLPEALQCTVDKAYEINYAELPKEVKKWITEHPYQTTFHIANGIVFFYPGLVTEPVLWSLGWTSTGPRAGKQPPHHRAHSLKM</sequence>
<evidence type="ECO:0000313" key="1">
    <source>
        <dbReference type="EMBL" id="KAF7507270.1"/>
    </source>
</evidence>
<dbReference type="EMBL" id="JAACFV010000072">
    <property type="protein sequence ID" value="KAF7507270.1"/>
    <property type="molecule type" value="Genomic_DNA"/>
</dbReference>
<dbReference type="OrthoDB" id="440424at2759"/>
<reference evidence="1" key="1">
    <citation type="submission" date="2020-02" db="EMBL/GenBank/DDBJ databases">
        <authorList>
            <person name="Palmer J.M."/>
        </authorList>
    </citation>
    <scope>NUCLEOTIDE SEQUENCE</scope>
    <source>
        <strain evidence="1">EPUS1.4</strain>
        <tissue evidence="1">Thallus</tissue>
    </source>
</reference>
<comment type="caution">
    <text evidence="1">The sequence shown here is derived from an EMBL/GenBank/DDBJ whole genome shotgun (WGS) entry which is preliminary data.</text>
</comment>